<dbReference type="GO" id="GO:0006432">
    <property type="term" value="P:phenylalanyl-tRNA aminoacylation"/>
    <property type="evidence" value="ECO:0007669"/>
    <property type="project" value="InterPro"/>
</dbReference>
<comment type="catalytic activity">
    <reaction evidence="13">
        <text>tRNA(Phe) + L-phenylalanine + ATP = L-phenylalanyl-tRNA(Phe) + AMP + diphosphate + H(+)</text>
        <dbReference type="Rhea" id="RHEA:19413"/>
        <dbReference type="Rhea" id="RHEA-COMP:9668"/>
        <dbReference type="Rhea" id="RHEA-COMP:9699"/>
        <dbReference type="ChEBI" id="CHEBI:15378"/>
        <dbReference type="ChEBI" id="CHEBI:30616"/>
        <dbReference type="ChEBI" id="CHEBI:33019"/>
        <dbReference type="ChEBI" id="CHEBI:58095"/>
        <dbReference type="ChEBI" id="CHEBI:78442"/>
        <dbReference type="ChEBI" id="CHEBI:78531"/>
        <dbReference type="ChEBI" id="CHEBI:456215"/>
        <dbReference type="EC" id="6.1.1.20"/>
    </reaction>
</comment>
<proteinExistence type="inferred from homology"/>
<evidence type="ECO:0000256" key="8">
    <source>
        <dbReference type="ARBA" id="ARBA00022840"/>
    </source>
</evidence>
<dbReference type="GO" id="GO:0004826">
    <property type="term" value="F:phenylalanine-tRNA ligase activity"/>
    <property type="evidence" value="ECO:0007669"/>
    <property type="project" value="UniProtKB-EC"/>
</dbReference>
<dbReference type="AlphaFoldDB" id="A0A1F7GVC6"/>
<evidence type="ECO:0000256" key="6">
    <source>
        <dbReference type="ARBA" id="ARBA00022723"/>
    </source>
</evidence>
<comment type="caution">
    <text evidence="15">The sequence shown here is derived from an EMBL/GenBank/DDBJ whole genome shotgun (WGS) entry which is preliminary data.</text>
</comment>
<keyword evidence="11" id="KW-0030">Aminoacyl-tRNA synthetase</keyword>
<dbReference type="Gene3D" id="3.50.40.10">
    <property type="entry name" value="Phenylalanyl-trna Synthetase, Chain B, domain 3"/>
    <property type="match status" value="1"/>
</dbReference>
<dbReference type="GO" id="GO:0005524">
    <property type="term" value="F:ATP binding"/>
    <property type="evidence" value="ECO:0007669"/>
    <property type="project" value="UniProtKB-KW"/>
</dbReference>
<dbReference type="NCBIfam" id="TIGR00472">
    <property type="entry name" value="pheT_bact"/>
    <property type="match status" value="1"/>
</dbReference>
<dbReference type="SUPFAM" id="SSF54991">
    <property type="entry name" value="Anticodon-binding domain of PheRS"/>
    <property type="match status" value="1"/>
</dbReference>
<dbReference type="EMBL" id="MFZM01000030">
    <property type="protein sequence ID" value="OGK22908.1"/>
    <property type="molecule type" value="Genomic_DNA"/>
</dbReference>
<dbReference type="PROSITE" id="PS51483">
    <property type="entry name" value="B5"/>
    <property type="match status" value="1"/>
</dbReference>
<dbReference type="Pfam" id="PF17759">
    <property type="entry name" value="tRNA_synthFbeta"/>
    <property type="match status" value="1"/>
</dbReference>
<evidence type="ECO:0000259" key="14">
    <source>
        <dbReference type="PROSITE" id="PS51483"/>
    </source>
</evidence>
<dbReference type="InterPro" id="IPR041616">
    <property type="entry name" value="PheRS_beta_core"/>
</dbReference>
<dbReference type="Proteomes" id="UP000177159">
    <property type="component" value="Unassembled WGS sequence"/>
</dbReference>
<gene>
    <name evidence="15" type="ORF">A3C24_03545</name>
</gene>
<evidence type="ECO:0000256" key="4">
    <source>
        <dbReference type="ARBA" id="ARBA00012814"/>
    </source>
</evidence>
<evidence type="ECO:0000256" key="12">
    <source>
        <dbReference type="ARBA" id="ARBA00033189"/>
    </source>
</evidence>
<dbReference type="InterPro" id="IPR020825">
    <property type="entry name" value="Phe-tRNA_synthase-like_B3/B4"/>
</dbReference>
<evidence type="ECO:0000256" key="1">
    <source>
        <dbReference type="ARBA" id="ARBA00001946"/>
    </source>
</evidence>
<dbReference type="SUPFAM" id="SSF55681">
    <property type="entry name" value="Class II aaRS and biotin synthetases"/>
    <property type="match status" value="1"/>
</dbReference>
<dbReference type="SMART" id="SM00873">
    <property type="entry name" value="B3_4"/>
    <property type="match status" value="1"/>
</dbReference>
<evidence type="ECO:0000256" key="9">
    <source>
        <dbReference type="ARBA" id="ARBA00022842"/>
    </source>
</evidence>
<protein>
    <recommendedName>
        <fullName evidence="4">phenylalanine--tRNA ligase</fullName>
        <ecNumber evidence="4">6.1.1.20</ecNumber>
    </recommendedName>
    <alternativeName>
        <fullName evidence="12">Phenylalanyl-tRNA synthetase beta subunit</fullName>
    </alternativeName>
</protein>
<dbReference type="Gene3D" id="3.30.70.380">
    <property type="entry name" value="Ferrodoxin-fold anticodon-binding domain"/>
    <property type="match status" value="1"/>
</dbReference>
<name>A0A1F7GVC6_9BACT</name>
<keyword evidence="10" id="KW-0648">Protein biosynthesis</keyword>
<comment type="subunit">
    <text evidence="3">Tetramer of two alpha and two beta subunits.</text>
</comment>
<dbReference type="Pfam" id="PF03483">
    <property type="entry name" value="B3_4"/>
    <property type="match status" value="1"/>
</dbReference>
<dbReference type="SMART" id="SM00896">
    <property type="entry name" value="FDX-ACB"/>
    <property type="match status" value="1"/>
</dbReference>
<dbReference type="InterPro" id="IPR005147">
    <property type="entry name" value="tRNA_synthase_B5-dom"/>
</dbReference>
<dbReference type="Gene3D" id="3.30.56.10">
    <property type="match status" value="2"/>
</dbReference>
<keyword evidence="7" id="KW-0547">Nucleotide-binding</keyword>
<dbReference type="InterPro" id="IPR005121">
    <property type="entry name" value="Fdx_antiC-bd"/>
</dbReference>
<keyword evidence="6" id="KW-0479">Metal-binding</keyword>
<organism evidence="15 16">
    <name type="scientific">Candidatus Roizmanbacteria bacterium RIFCSPHIGHO2_02_FULL_37_24</name>
    <dbReference type="NCBI Taxonomy" id="1802037"/>
    <lineage>
        <taxon>Bacteria</taxon>
        <taxon>Candidatus Roizmaniibacteriota</taxon>
    </lineage>
</organism>
<evidence type="ECO:0000256" key="3">
    <source>
        <dbReference type="ARBA" id="ARBA00011209"/>
    </source>
</evidence>
<dbReference type="SUPFAM" id="SSF46955">
    <property type="entry name" value="Putative DNA-binding domain"/>
    <property type="match status" value="2"/>
</dbReference>
<keyword evidence="5 15" id="KW-0436">Ligase</keyword>
<reference evidence="15 16" key="1">
    <citation type="journal article" date="2016" name="Nat. Commun.">
        <title>Thousands of microbial genomes shed light on interconnected biogeochemical processes in an aquifer system.</title>
        <authorList>
            <person name="Anantharaman K."/>
            <person name="Brown C.T."/>
            <person name="Hug L.A."/>
            <person name="Sharon I."/>
            <person name="Castelle C.J."/>
            <person name="Probst A.J."/>
            <person name="Thomas B.C."/>
            <person name="Singh A."/>
            <person name="Wilkins M.J."/>
            <person name="Karaoz U."/>
            <person name="Brodie E.L."/>
            <person name="Williams K.H."/>
            <person name="Hubbard S.S."/>
            <person name="Banfield J.F."/>
        </authorList>
    </citation>
    <scope>NUCLEOTIDE SEQUENCE [LARGE SCALE GENOMIC DNA]</scope>
</reference>
<dbReference type="InterPro" id="IPR036690">
    <property type="entry name" value="Fdx_antiC-bd_sf"/>
</dbReference>
<dbReference type="SUPFAM" id="SSF56037">
    <property type="entry name" value="PheT/TilS domain"/>
    <property type="match status" value="1"/>
</dbReference>
<dbReference type="PANTHER" id="PTHR10947:SF0">
    <property type="entry name" value="PHENYLALANINE--TRNA LIGASE BETA SUBUNIT"/>
    <property type="match status" value="1"/>
</dbReference>
<dbReference type="Gene3D" id="3.30.930.10">
    <property type="entry name" value="Bira Bifunctional Protein, Domain 2"/>
    <property type="match status" value="1"/>
</dbReference>
<dbReference type="GO" id="GO:0009328">
    <property type="term" value="C:phenylalanine-tRNA ligase complex"/>
    <property type="evidence" value="ECO:0007669"/>
    <property type="project" value="TreeGrafter"/>
</dbReference>
<evidence type="ECO:0000313" key="16">
    <source>
        <dbReference type="Proteomes" id="UP000177159"/>
    </source>
</evidence>
<evidence type="ECO:0000313" key="15">
    <source>
        <dbReference type="EMBL" id="OGK22908.1"/>
    </source>
</evidence>
<dbReference type="Pfam" id="PF03484">
    <property type="entry name" value="B5"/>
    <property type="match status" value="1"/>
</dbReference>
<evidence type="ECO:0000256" key="5">
    <source>
        <dbReference type="ARBA" id="ARBA00022598"/>
    </source>
</evidence>
<sequence>MNIKITYKWLLEYLDTNADPFEIQKYLSLCGPSVESVIKMGDDYVFDIEITSNRIDTASVYGIAQECYAILPQFKKKARLKIDPFKKYRLRYLDIRRKAPTPIIHLADKTLARRITAVALTHITIKPSPAYIQERLSLCDERPINNVVDISNYIRIAFGQPVHVFDLDRLGASGIAITKSVKNETITTLDGKKIILPGNDIIIKDVQGRLIDLAGIMGAQNSEVTDQTKNILLFVPSFNKKFVRRTSMLTGQRTPSVTYFEKGLDPERTETTLVYGTELLGTHAEATIASKVLDTYPQKAQKKNLSISFSNIQRDIGAPVGYKNIISILNRLNFKTSGTTNKIRVSPPSYRVDDISIQADIVEEIARIYGYHLIPSKVQQTALAEQPQDINNLLRMENKIKYLLKHLGLHEVYNYSMISKAQILALGLDVHAHLHIKNTISQEIEYLRTSLTSSLIQNIKDNQGKRKQLRFFEIANVYHPKKNDLPDEEKQLGLVTNTSYADIKGILEALCQECNITVSFQPTSQVPYLSHTTQAELLTPDGAIFGWIGQIAPSYQERHGLKDPLYLAGLTMKNLVSASQTVSTYQPINPYAIVKLDMTVPLIKKQPYDSVVKIIRATSKYITDIALLDTFENKITLRLSFERKDRNITEEEAKSELKKIIQALE</sequence>
<evidence type="ECO:0000256" key="10">
    <source>
        <dbReference type="ARBA" id="ARBA00022917"/>
    </source>
</evidence>
<dbReference type="EC" id="6.1.1.20" evidence="4"/>
<evidence type="ECO:0000256" key="11">
    <source>
        <dbReference type="ARBA" id="ARBA00023146"/>
    </source>
</evidence>
<dbReference type="GO" id="GO:0003723">
    <property type="term" value="F:RNA binding"/>
    <property type="evidence" value="ECO:0007669"/>
    <property type="project" value="InterPro"/>
</dbReference>
<evidence type="ECO:0000256" key="7">
    <source>
        <dbReference type="ARBA" id="ARBA00022741"/>
    </source>
</evidence>
<feature type="domain" description="B5" evidence="14">
    <location>
        <begin position="300"/>
        <end position="376"/>
    </location>
</feature>
<dbReference type="PANTHER" id="PTHR10947">
    <property type="entry name" value="PHENYLALANYL-TRNA SYNTHETASE BETA CHAIN AND LEUCINE-RICH REPEAT-CONTAINING PROTEIN 47"/>
    <property type="match status" value="1"/>
</dbReference>
<comment type="similarity">
    <text evidence="2">Belongs to the phenylalanyl-tRNA synthetase beta subunit family. Type 1 subfamily.</text>
</comment>
<keyword evidence="9" id="KW-0460">Magnesium</keyword>
<dbReference type="InterPro" id="IPR009061">
    <property type="entry name" value="DNA-bd_dom_put_sf"/>
</dbReference>
<dbReference type="InterPro" id="IPR005146">
    <property type="entry name" value="B3/B4_tRNA-bd"/>
</dbReference>
<keyword evidence="8" id="KW-0067">ATP-binding</keyword>
<comment type="cofactor">
    <cofactor evidence="1">
        <name>Mg(2+)</name>
        <dbReference type="ChEBI" id="CHEBI:18420"/>
    </cofactor>
</comment>
<evidence type="ECO:0000256" key="13">
    <source>
        <dbReference type="ARBA" id="ARBA00049255"/>
    </source>
</evidence>
<dbReference type="InterPro" id="IPR004532">
    <property type="entry name" value="Phe-tRNA-ligase_IIc_bsu_bact"/>
</dbReference>
<dbReference type="InterPro" id="IPR045060">
    <property type="entry name" value="Phe-tRNA-ligase_IIc_bsu"/>
</dbReference>
<accession>A0A1F7GVC6</accession>
<dbReference type="SMART" id="SM00874">
    <property type="entry name" value="B5"/>
    <property type="match status" value="1"/>
</dbReference>
<evidence type="ECO:0000256" key="2">
    <source>
        <dbReference type="ARBA" id="ARBA00008653"/>
    </source>
</evidence>
<dbReference type="GO" id="GO:0000287">
    <property type="term" value="F:magnesium ion binding"/>
    <property type="evidence" value="ECO:0007669"/>
    <property type="project" value="InterPro"/>
</dbReference>
<dbReference type="InterPro" id="IPR045864">
    <property type="entry name" value="aa-tRNA-synth_II/BPL/LPL"/>
</dbReference>